<reference evidence="1 2" key="1">
    <citation type="submission" date="2018-04" db="EMBL/GenBank/DDBJ databases">
        <title>Draft genome sequence of Pseudomonas syringae pv. actinidiae biovar 3 strains isolated from kiwifruit in Kagawa prefecture.</title>
        <authorList>
            <person name="Tabuchi M."/>
            <person name="Saito M."/>
            <person name="Fujiwara S."/>
            <person name="Sasa N."/>
            <person name="Akimitsu K."/>
            <person name="Gomi K."/>
            <person name="Konishi-Sugita S."/>
            <person name="Hamano K."/>
            <person name="Kataoka I."/>
        </authorList>
    </citation>
    <scope>NUCLEOTIDE SEQUENCE [LARGE SCALE GENOMIC DNA]</scope>
    <source>
        <strain evidence="1 2">MAFF212211</strain>
    </source>
</reference>
<dbReference type="GO" id="GO:0016301">
    <property type="term" value="F:kinase activity"/>
    <property type="evidence" value="ECO:0007669"/>
    <property type="project" value="UniProtKB-KW"/>
</dbReference>
<gene>
    <name evidence="1" type="ORF">KPSA3_07460</name>
</gene>
<dbReference type="Proteomes" id="UP000248291">
    <property type="component" value="Unassembled WGS sequence"/>
</dbReference>
<keyword evidence="1" id="KW-0808">Transferase</keyword>
<evidence type="ECO:0000313" key="2">
    <source>
        <dbReference type="Proteomes" id="UP000248291"/>
    </source>
</evidence>
<comment type="caution">
    <text evidence="1">The sequence shown here is derived from an EMBL/GenBank/DDBJ whole genome shotgun (WGS) entry which is preliminary data.</text>
</comment>
<dbReference type="AlphaFoldDB" id="A0AAN4QCC3"/>
<keyword evidence="1" id="KW-0418">Kinase</keyword>
<proteinExistence type="predicted"/>
<accession>A0AAN4QCC3</accession>
<dbReference type="EMBL" id="BGKA01000292">
    <property type="protein sequence ID" value="GBH21414.1"/>
    <property type="molecule type" value="Genomic_DNA"/>
</dbReference>
<name>A0AAN4QCC3_PSESF</name>
<evidence type="ECO:0000313" key="1">
    <source>
        <dbReference type="EMBL" id="GBH21414.1"/>
    </source>
</evidence>
<sequence>MCECFHSIYFAGAHGLGDLLDSNSSRLYASSKPSRVCLGTCLWQEHP</sequence>
<organism evidence="1 2">
    <name type="scientific">Pseudomonas syringae pv. actinidiae</name>
    <dbReference type="NCBI Taxonomy" id="103796"/>
    <lineage>
        <taxon>Bacteria</taxon>
        <taxon>Pseudomonadati</taxon>
        <taxon>Pseudomonadota</taxon>
        <taxon>Gammaproteobacteria</taxon>
        <taxon>Pseudomonadales</taxon>
        <taxon>Pseudomonadaceae</taxon>
        <taxon>Pseudomonas</taxon>
        <taxon>Pseudomonas syringae</taxon>
    </lineage>
</organism>
<protein>
    <submittedName>
        <fullName evidence="1">Ribulose kinase</fullName>
    </submittedName>
</protein>